<gene>
    <name evidence="1" type="ORF">FACUT_159</name>
</gene>
<proteinExistence type="predicted"/>
<protein>
    <submittedName>
        <fullName evidence="1">Uncharacterized protein</fullName>
    </submittedName>
</protein>
<sequence>MQETEFKRWGFVIFRSVYIEKSQTQWKSYIVFFRATVEDKLKHLELWTIFEPHLEWIIMEDCETLNNASKKQVRDQFSQWVSERSVERDGTGAEDPLAKCLDTVDQYTAWVEAGAEGHERVVVCVVLDGKCGPRGRGRDGFPSIEGCTKEYIGWIYTGVEGIPERYNSLFHEELEEQDAPRPPGTSKTVPTGYILPFENSSLFLKKPTSPGDTVGYNCWARYQYQAKLWHYSNTMRHLFAFGLGAAAAYLLPIASGQQLGFRYPYETMTLSDSCLRMLNTNVTECSPGLFYHAPIPDLIFKVLVEGELVEIYHQNCDNSLIELRPKIQAACNTDMDAVAFLYKDKNLPTPGRATGKLCDLQIAEWRGHRESDKPLECQDFLLAPLKMELEAGISYKDEDASEFEDITSSCNATGYEYTKPAPYATTLTTEWWATMAKSASVTPADTESRNRQLS</sequence>
<name>A0A8H4K7L7_9HYPO</name>
<dbReference type="AlphaFoldDB" id="A0A8H4K7L7"/>
<organism evidence="1 2">
    <name type="scientific">Fusarium acutatum</name>
    <dbReference type="NCBI Taxonomy" id="78861"/>
    <lineage>
        <taxon>Eukaryota</taxon>
        <taxon>Fungi</taxon>
        <taxon>Dikarya</taxon>
        <taxon>Ascomycota</taxon>
        <taxon>Pezizomycotina</taxon>
        <taxon>Sordariomycetes</taxon>
        <taxon>Hypocreomycetidae</taxon>
        <taxon>Hypocreales</taxon>
        <taxon>Nectriaceae</taxon>
        <taxon>Fusarium</taxon>
        <taxon>Fusarium fujikuroi species complex</taxon>
    </lineage>
</organism>
<comment type="caution">
    <text evidence="1">The sequence shown here is derived from an EMBL/GenBank/DDBJ whole genome shotgun (WGS) entry which is preliminary data.</text>
</comment>
<dbReference type="Proteomes" id="UP000536711">
    <property type="component" value="Unassembled WGS sequence"/>
</dbReference>
<dbReference type="OrthoDB" id="5985073at2759"/>
<keyword evidence="2" id="KW-1185">Reference proteome</keyword>
<evidence type="ECO:0000313" key="1">
    <source>
        <dbReference type="EMBL" id="KAF4445190.1"/>
    </source>
</evidence>
<accession>A0A8H4K7L7</accession>
<reference evidence="1 2" key="1">
    <citation type="submission" date="2020-01" db="EMBL/GenBank/DDBJ databases">
        <title>Identification and distribution of gene clusters putatively required for synthesis of sphingolipid metabolism inhibitors in phylogenetically diverse species of the filamentous fungus Fusarium.</title>
        <authorList>
            <person name="Kim H.-S."/>
            <person name="Busman M."/>
            <person name="Brown D.W."/>
            <person name="Divon H."/>
            <person name="Uhlig S."/>
            <person name="Proctor R.H."/>
        </authorList>
    </citation>
    <scope>NUCLEOTIDE SEQUENCE [LARGE SCALE GENOMIC DNA]</scope>
    <source>
        <strain evidence="1 2">NRRL 13308</strain>
    </source>
</reference>
<evidence type="ECO:0000313" key="2">
    <source>
        <dbReference type="Proteomes" id="UP000536711"/>
    </source>
</evidence>
<dbReference type="EMBL" id="JAADJF010000005">
    <property type="protein sequence ID" value="KAF4445190.1"/>
    <property type="molecule type" value="Genomic_DNA"/>
</dbReference>